<accession>A0A8R1DRI3</accession>
<dbReference type="EnsemblMetazoa" id="CJA09924.1">
    <property type="protein sequence ID" value="CJA09924.1"/>
    <property type="gene ID" value="WBGene00129128"/>
</dbReference>
<dbReference type="InterPro" id="IPR019396">
    <property type="entry name" value="TM_Fragile-X-F-assoc"/>
</dbReference>
<proteinExistence type="predicted"/>
<dbReference type="GO" id="GO:0006874">
    <property type="term" value="P:intracellular calcium ion homeostasis"/>
    <property type="evidence" value="ECO:0007669"/>
    <property type="project" value="TreeGrafter"/>
</dbReference>
<dbReference type="PANTHER" id="PTHR13568">
    <property type="entry name" value="FAM11A, B PROTEIN"/>
    <property type="match status" value="1"/>
</dbReference>
<feature type="transmembrane region" description="Helical" evidence="1">
    <location>
        <begin position="89"/>
        <end position="107"/>
    </location>
</feature>
<reference evidence="3" key="1">
    <citation type="submission" date="2010-08" db="EMBL/GenBank/DDBJ databases">
        <authorList>
            <consortium name="Caenorhabditis japonica Sequencing Consortium"/>
            <person name="Wilson R.K."/>
        </authorList>
    </citation>
    <scope>NUCLEOTIDE SEQUENCE [LARGE SCALE GENOMIC DNA]</scope>
    <source>
        <strain evidence="3">DF5081</strain>
    </source>
</reference>
<keyword evidence="1" id="KW-0812">Transmembrane</keyword>
<feature type="transmembrane region" description="Helical" evidence="1">
    <location>
        <begin position="119"/>
        <end position="137"/>
    </location>
</feature>
<keyword evidence="1" id="KW-0472">Membrane</keyword>
<feature type="transmembrane region" description="Helical" evidence="1">
    <location>
        <begin position="20"/>
        <end position="39"/>
    </location>
</feature>
<dbReference type="GO" id="GO:0005783">
    <property type="term" value="C:endoplasmic reticulum"/>
    <property type="evidence" value="ECO:0007669"/>
    <property type="project" value="TreeGrafter"/>
</dbReference>
<dbReference type="Proteomes" id="UP000005237">
    <property type="component" value="Unassembled WGS sequence"/>
</dbReference>
<reference evidence="2" key="2">
    <citation type="submission" date="2022-06" db="UniProtKB">
        <authorList>
            <consortium name="EnsemblMetazoa"/>
        </authorList>
    </citation>
    <scope>IDENTIFICATION</scope>
    <source>
        <strain evidence="2">DF5081</strain>
    </source>
</reference>
<protein>
    <submittedName>
        <fullName evidence="2">Uncharacterized protein</fullName>
    </submittedName>
</protein>
<feature type="transmembrane region" description="Helical" evidence="1">
    <location>
        <begin position="46"/>
        <end position="69"/>
    </location>
</feature>
<evidence type="ECO:0000313" key="3">
    <source>
        <dbReference type="Proteomes" id="UP000005237"/>
    </source>
</evidence>
<dbReference type="PANTHER" id="PTHR13568:SF9">
    <property type="entry name" value="TRANSMEMBRANE PROTEIN 203"/>
    <property type="match status" value="1"/>
</dbReference>
<name>A0A8R1DRI3_CAEJA</name>
<organism evidence="2 3">
    <name type="scientific">Caenorhabditis japonica</name>
    <dbReference type="NCBI Taxonomy" id="281687"/>
    <lineage>
        <taxon>Eukaryota</taxon>
        <taxon>Metazoa</taxon>
        <taxon>Ecdysozoa</taxon>
        <taxon>Nematoda</taxon>
        <taxon>Chromadorea</taxon>
        <taxon>Rhabditida</taxon>
        <taxon>Rhabditina</taxon>
        <taxon>Rhabditomorpha</taxon>
        <taxon>Rhabditoidea</taxon>
        <taxon>Rhabditidae</taxon>
        <taxon>Peloderinae</taxon>
        <taxon>Caenorhabditis</taxon>
    </lineage>
</organism>
<evidence type="ECO:0000256" key="1">
    <source>
        <dbReference type="SAM" id="Phobius"/>
    </source>
</evidence>
<dbReference type="AlphaFoldDB" id="A0A8R1DRI3"/>
<dbReference type="OMA" id="LNTYFCA"/>
<evidence type="ECO:0000313" key="2">
    <source>
        <dbReference type="EnsemblMetazoa" id="CJA09924.1"/>
    </source>
</evidence>
<keyword evidence="1" id="KW-1133">Transmembrane helix</keyword>
<sequence>MVLLSLREVTSWFDVTVFELWMHFLALIISSVLLCLKLHTIVNISYLTVSLPLFIGIASSYYFVFIIFLRSCVDYKDYRGPTIRFGLNVFRLTCTAFFLFFIVEKISGEYEQSEVANRNTYGMVFLPMWLLLAGWAFQMCRTTNVA</sequence>
<keyword evidence="3" id="KW-1185">Reference proteome</keyword>